<dbReference type="PRINTS" id="PR00783">
    <property type="entry name" value="MINTRINSICP"/>
</dbReference>
<dbReference type="InterPro" id="IPR000425">
    <property type="entry name" value="MIP"/>
</dbReference>
<sequence>MRNQKALAMEFLGTMILAIAVVGSGHMAALLAPDDGTKLLINALASAIGLAVVIRIGMKVSGSHFNPVVTLVMLYLKKVDLKTAAFYIASQITGAIIGVGIANFIYEQSFFEVSQIKRDGSNLFVSEVLATAVLLWIILRFPKRDDLVALYVPLWIFGAILLTSSTSFANPAITIGRTLTNSITGIAPSSILLFITAQVIGALLGMLVAKNLTNSSKDINE</sequence>
<evidence type="ECO:0000256" key="3">
    <source>
        <dbReference type="ARBA" id="ARBA00022692"/>
    </source>
</evidence>
<dbReference type="Pfam" id="PF00230">
    <property type="entry name" value="MIP"/>
    <property type="match status" value="1"/>
</dbReference>
<dbReference type="PANTHER" id="PTHR19139:SF199">
    <property type="entry name" value="MIP17260P"/>
    <property type="match status" value="1"/>
</dbReference>
<evidence type="ECO:0000256" key="1">
    <source>
        <dbReference type="ARBA" id="ARBA00004141"/>
    </source>
</evidence>
<feature type="transmembrane region" description="Helical" evidence="6">
    <location>
        <begin position="84"/>
        <end position="106"/>
    </location>
</feature>
<evidence type="ECO:0000313" key="7">
    <source>
        <dbReference type="EMBL" id="CAB4815453.1"/>
    </source>
</evidence>
<keyword evidence="4 6" id="KW-1133">Transmembrane helix</keyword>
<dbReference type="GO" id="GO:0005886">
    <property type="term" value="C:plasma membrane"/>
    <property type="evidence" value="ECO:0007669"/>
    <property type="project" value="TreeGrafter"/>
</dbReference>
<comment type="similarity">
    <text evidence="2">Belongs to the MIP/aquaporin (TC 1.A.8) family.</text>
</comment>
<evidence type="ECO:0000256" key="5">
    <source>
        <dbReference type="ARBA" id="ARBA00023136"/>
    </source>
</evidence>
<accession>A0A6J6Z4R3</accession>
<gene>
    <name evidence="7" type="ORF">UFOPK3162_00152</name>
</gene>
<protein>
    <submittedName>
        <fullName evidence="7">Unannotated protein</fullName>
    </submittedName>
</protein>
<dbReference type="EMBL" id="CAFABB010000013">
    <property type="protein sequence ID" value="CAB4815453.1"/>
    <property type="molecule type" value="Genomic_DNA"/>
</dbReference>
<keyword evidence="3 6" id="KW-0812">Transmembrane</keyword>
<dbReference type="Gene3D" id="1.20.1080.10">
    <property type="entry name" value="Glycerol uptake facilitator protein"/>
    <property type="match status" value="1"/>
</dbReference>
<comment type="subcellular location">
    <subcellularLocation>
        <location evidence="1">Membrane</location>
        <topology evidence="1">Multi-pass membrane protein</topology>
    </subcellularLocation>
</comment>
<dbReference type="AlphaFoldDB" id="A0A6J6Z4R3"/>
<feature type="transmembrane region" description="Helical" evidence="6">
    <location>
        <begin position="39"/>
        <end position="58"/>
    </location>
</feature>
<dbReference type="InterPro" id="IPR034294">
    <property type="entry name" value="Aquaporin_transptr"/>
</dbReference>
<evidence type="ECO:0000256" key="2">
    <source>
        <dbReference type="ARBA" id="ARBA00006175"/>
    </source>
</evidence>
<dbReference type="InterPro" id="IPR023271">
    <property type="entry name" value="Aquaporin-like"/>
</dbReference>
<feature type="transmembrane region" description="Helical" evidence="6">
    <location>
        <begin position="12"/>
        <end position="33"/>
    </location>
</feature>
<evidence type="ECO:0000256" key="6">
    <source>
        <dbReference type="SAM" id="Phobius"/>
    </source>
</evidence>
<feature type="transmembrane region" description="Helical" evidence="6">
    <location>
        <begin position="148"/>
        <end position="169"/>
    </location>
</feature>
<keyword evidence="5 6" id="KW-0472">Membrane</keyword>
<name>A0A6J6Z4R3_9ZZZZ</name>
<proteinExistence type="inferred from homology"/>
<organism evidence="7">
    <name type="scientific">freshwater metagenome</name>
    <dbReference type="NCBI Taxonomy" id="449393"/>
    <lineage>
        <taxon>unclassified sequences</taxon>
        <taxon>metagenomes</taxon>
        <taxon>ecological metagenomes</taxon>
    </lineage>
</organism>
<dbReference type="PANTHER" id="PTHR19139">
    <property type="entry name" value="AQUAPORIN TRANSPORTER"/>
    <property type="match status" value="1"/>
</dbReference>
<feature type="transmembrane region" description="Helical" evidence="6">
    <location>
        <begin position="189"/>
        <end position="209"/>
    </location>
</feature>
<dbReference type="GO" id="GO:0015250">
    <property type="term" value="F:water channel activity"/>
    <property type="evidence" value="ECO:0007669"/>
    <property type="project" value="TreeGrafter"/>
</dbReference>
<dbReference type="SUPFAM" id="SSF81338">
    <property type="entry name" value="Aquaporin-like"/>
    <property type="match status" value="1"/>
</dbReference>
<evidence type="ECO:0000256" key="4">
    <source>
        <dbReference type="ARBA" id="ARBA00022989"/>
    </source>
</evidence>
<feature type="transmembrane region" description="Helical" evidence="6">
    <location>
        <begin position="121"/>
        <end position="141"/>
    </location>
</feature>
<reference evidence="7" key="1">
    <citation type="submission" date="2020-05" db="EMBL/GenBank/DDBJ databases">
        <authorList>
            <person name="Chiriac C."/>
            <person name="Salcher M."/>
            <person name="Ghai R."/>
            <person name="Kavagutti S V."/>
        </authorList>
    </citation>
    <scope>NUCLEOTIDE SEQUENCE</scope>
</reference>